<proteinExistence type="predicted"/>
<feature type="transmembrane region" description="Helical" evidence="1">
    <location>
        <begin position="6"/>
        <end position="25"/>
    </location>
</feature>
<keyword evidence="1" id="KW-1133">Transmembrane helix</keyword>
<feature type="domain" description="Prepilin type IV endopeptidase peptidase" evidence="2">
    <location>
        <begin position="13"/>
        <end position="112"/>
    </location>
</feature>
<organism evidence="3 4">
    <name type="scientific">Aliiroseovarius salicola</name>
    <dbReference type="NCBI Taxonomy" id="3009082"/>
    <lineage>
        <taxon>Bacteria</taxon>
        <taxon>Pseudomonadati</taxon>
        <taxon>Pseudomonadota</taxon>
        <taxon>Alphaproteobacteria</taxon>
        <taxon>Rhodobacterales</taxon>
        <taxon>Paracoccaceae</taxon>
        <taxon>Aliiroseovarius</taxon>
    </lineage>
</organism>
<accession>A0ABT4VXW5</accession>
<protein>
    <submittedName>
        <fullName evidence="3">Prepilin peptidase</fullName>
        <ecNumber evidence="3">3.4.23.43</ecNumber>
    </submittedName>
</protein>
<dbReference type="GO" id="GO:0004190">
    <property type="term" value="F:aspartic-type endopeptidase activity"/>
    <property type="evidence" value="ECO:0007669"/>
    <property type="project" value="UniProtKB-EC"/>
</dbReference>
<keyword evidence="3" id="KW-0378">Hydrolase</keyword>
<feature type="transmembrane region" description="Helical" evidence="1">
    <location>
        <begin position="54"/>
        <end position="72"/>
    </location>
</feature>
<dbReference type="Proteomes" id="UP001528040">
    <property type="component" value="Unassembled WGS sequence"/>
</dbReference>
<dbReference type="InterPro" id="IPR000045">
    <property type="entry name" value="Prepilin_IV_endopep_pep"/>
</dbReference>
<evidence type="ECO:0000313" key="3">
    <source>
        <dbReference type="EMBL" id="MDA5093106.1"/>
    </source>
</evidence>
<evidence type="ECO:0000259" key="2">
    <source>
        <dbReference type="Pfam" id="PF01478"/>
    </source>
</evidence>
<evidence type="ECO:0000313" key="4">
    <source>
        <dbReference type="Proteomes" id="UP001528040"/>
    </source>
</evidence>
<gene>
    <name evidence="3" type="ORF">O2N63_03305</name>
</gene>
<dbReference type="Pfam" id="PF01478">
    <property type="entry name" value="Peptidase_A24"/>
    <property type="match status" value="1"/>
</dbReference>
<dbReference type="Gene3D" id="1.20.120.1220">
    <property type="match status" value="1"/>
</dbReference>
<feature type="transmembrane region" description="Helical" evidence="1">
    <location>
        <begin position="84"/>
        <end position="115"/>
    </location>
</feature>
<sequence length="157" mass="17308">MLDALNLIAVLSTIAWLLRIAYLDFRTLKIRNRDVVILLGLFFIWAATNKFHAIQAHLIAGAVMFVIGYVFWTLKLMGGGDAKLFLPAGLFVGWSSLGEFAIALLVFSVIFLLVIRSGLGSNGSSYVARRLTLIRDTSNVPYGVPITLSVIVSTNFW</sequence>
<dbReference type="EC" id="3.4.23.43" evidence="3"/>
<evidence type="ECO:0000256" key="1">
    <source>
        <dbReference type="SAM" id="Phobius"/>
    </source>
</evidence>
<reference evidence="3 4" key="1">
    <citation type="submission" date="2023-01" db="EMBL/GenBank/DDBJ databases">
        <authorList>
            <person name="Yoon J.-W."/>
        </authorList>
    </citation>
    <scope>NUCLEOTIDE SEQUENCE [LARGE SCALE GENOMIC DNA]</scope>
    <source>
        <strain evidence="3 4">KMU-50</strain>
    </source>
</reference>
<comment type="caution">
    <text evidence="3">The sequence shown here is derived from an EMBL/GenBank/DDBJ whole genome shotgun (WGS) entry which is preliminary data.</text>
</comment>
<keyword evidence="1" id="KW-0812">Transmembrane</keyword>
<dbReference type="RefSeq" id="WP_271052716.1">
    <property type="nucleotide sequence ID" value="NZ_JAQIIO010000001.1"/>
</dbReference>
<dbReference type="EMBL" id="JAQIIO010000001">
    <property type="protein sequence ID" value="MDA5093106.1"/>
    <property type="molecule type" value="Genomic_DNA"/>
</dbReference>
<keyword evidence="4" id="KW-1185">Reference proteome</keyword>
<name>A0ABT4VXW5_9RHOB</name>
<keyword evidence="1" id="KW-0472">Membrane</keyword>